<comment type="caution">
    <text evidence="3">The sequence shown here is derived from an EMBL/GenBank/DDBJ whole genome shotgun (WGS) entry which is preliminary data.</text>
</comment>
<proteinExistence type="predicted"/>
<dbReference type="EMBL" id="WEHX01000025">
    <property type="protein sequence ID" value="KAB7660967.1"/>
    <property type="molecule type" value="Genomic_DNA"/>
</dbReference>
<protein>
    <submittedName>
        <fullName evidence="3">Transporter substrate-binding domain-containing protein</fullName>
    </submittedName>
</protein>
<dbReference type="Proteomes" id="UP000430564">
    <property type="component" value="Unassembled WGS sequence"/>
</dbReference>
<name>A0A6I1EQH5_9BURK</name>
<dbReference type="AlphaFoldDB" id="A0A6I1EQH5"/>
<dbReference type="OrthoDB" id="7708309at2"/>
<organism evidence="3 4">
    <name type="scientific">Sutterella seckii</name>
    <dbReference type="NCBI Taxonomy" id="1944635"/>
    <lineage>
        <taxon>Bacteria</taxon>
        <taxon>Pseudomonadati</taxon>
        <taxon>Pseudomonadota</taxon>
        <taxon>Betaproteobacteria</taxon>
        <taxon>Burkholderiales</taxon>
        <taxon>Sutterellaceae</taxon>
        <taxon>Sutterella</taxon>
    </lineage>
</organism>
<reference evidence="3 4" key="1">
    <citation type="submission" date="2019-10" db="EMBL/GenBank/DDBJ databases">
        <title>Genome diversity of Sutterella seckii.</title>
        <authorList>
            <person name="Chaplin A.V."/>
            <person name="Sokolova S.R."/>
            <person name="Mosin K.A."/>
            <person name="Ivanova E.L."/>
            <person name="Kochetkova T.O."/>
            <person name="Goltsov A.Y."/>
            <person name="Trofimov D.Y."/>
            <person name="Efimov B.A."/>
        </authorList>
    </citation>
    <scope>NUCLEOTIDE SEQUENCE [LARGE SCALE GENOMIC DNA]</scope>
    <source>
        <strain evidence="3 4">ASD393</strain>
    </source>
</reference>
<dbReference type="InterPro" id="IPR001638">
    <property type="entry name" value="Solute-binding_3/MltF_N"/>
</dbReference>
<evidence type="ECO:0000259" key="2">
    <source>
        <dbReference type="SMART" id="SM00062"/>
    </source>
</evidence>
<feature type="domain" description="Solute-binding protein family 3/N-terminal" evidence="2">
    <location>
        <begin position="6"/>
        <end position="245"/>
    </location>
</feature>
<evidence type="ECO:0000313" key="3">
    <source>
        <dbReference type="EMBL" id="KAB7660967.1"/>
    </source>
</evidence>
<accession>A0A6I1EQH5</accession>
<evidence type="ECO:0000313" key="4">
    <source>
        <dbReference type="Proteomes" id="UP000430564"/>
    </source>
</evidence>
<dbReference type="Gene3D" id="3.40.190.10">
    <property type="entry name" value="Periplasmic binding protein-like II"/>
    <property type="match status" value="2"/>
</dbReference>
<dbReference type="SUPFAM" id="SSF53850">
    <property type="entry name" value="Periplasmic binding protein-like II"/>
    <property type="match status" value="1"/>
</dbReference>
<dbReference type="PANTHER" id="PTHR35936:SF19">
    <property type="entry name" value="AMINO-ACID-BINDING PROTEIN YXEM-RELATED"/>
    <property type="match status" value="1"/>
</dbReference>
<sequence length="245" mass="26827">MSAKPRLRIGIPGDYLPFGIIDEGSQAGFAGHDIDLMEGLCREAGLAPQFILTSWPALFEELSAGRFDVAAGGVSWLPERARRFDDLPRYAPFAKVALIRKADEKRFLVPEDLNQPSVRVIKNPGGTNEAFVNAHLTRASVATVADNASIPARIASEVGDVMITDTFEARWYSARDVRLTLAFGGKGLTPESWKTILVRRGVRKPQLPGREGLPGELLITSLLSAWGRLDRAGFLTELSRKWLGS</sequence>
<dbReference type="Pfam" id="PF00497">
    <property type="entry name" value="SBP_bac_3"/>
    <property type="match status" value="1"/>
</dbReference>
<keyword evidence="1" id="KW-0732">Signal</keyword>
<evidence type="ECO:0000256" key="1">
    <source>
        <dbReference type="ARBA" id="ARBA00022729"/>
    </source>
</evidence>
<dbReference type="PANTHER" id="PTHR35936">
    <property type="entry name" value="MEMBRANE-BOUND LYTIC MUREIN TRANSGLYCOSYLASE F"/>
    <property type="match status" value="1"/>
</dbReference>
<dbReference type="SMART" id="SM00062">
    <property type="entry name" value="PBPb"/>
    <property type="match status" value="1"/>
</dbReference>
<gene>
    <name evidence="3" type="ORF">GBM95_05380</name>
</gene>